<gene>
    <name evidence="1" type="ORF">RirG_222090</name>
</gene>
<dbReference type="AlphaFoldDB" id="A0A015IF62"/>
<organism evidence="1 2">
    <name type="scientific">Rhizophagus irregularis (strain DAOM 197198w)</name>
    <name type="common">Glomus intraradices</name>
    <dbReference type="NCBI Taxonomy" id="1432141"/>
    <lineage>
        <taxon>Eukaryota</taxon>
        <taxon>Fungi</taxon>
        <taxon>Fungi incertae sedis</taxon>
        <taxon>Mucoromycota</taxon>
        <taxon>Glomeromycotina</taxon>
        <taxon>Glomeromycetes</taxon>
        <taxon>Glomerales</taxon>
        <taxon>Glomeraceae</taxon>
        <taxon>Rhizophagus</taxon>
    </lineage>
</organism>
<dbReference type="Proteomes" id="UP000022910">
    <property type="component" value="Unassembled WGS sequence"/>
</dbReference>
<sequence>MTCAQRFNDFLNRINCEQIYELPYNNNPLMVASHARNFSTAVPKLSGYSLLKWNVEHEVQRLRIDKSIIHPATKFIWNLKLSVSQRNQFIALANNANDINDRVKLVNNNDTINRIIQIDSPQETNNLFELNFFNGTKFNDDNDNFNYLTLPLGSQYDSYHSSNQLFKLNENI</sequence>
<protein>
    <submittedName>
        <fullName evidence="1">Uncharacterized protein</fullName>
    </submittedName>
</protein>
<dbReference type="SMR" id="A0A015IF62"/>
<keyword evidence="2" id="KW-1185">Reference proteome</keyword>
<accession>A0A015IF62</accession>
<evidence type="ECO:0000313" key="2">
    <source>
        <dbReference type="Proteomes" id="UP000022910"/>
    </source>
</evidence>
<name>A0A015IF62_RHIIW</name>
<dbReference type="OrthoDB" id="2401971at2759"/>
<evidence type="ECO:0000313" key="1">
    <source>
        <dbReference type="EMBL" id="EXX55802.1"/>
    </source>
</evidence>
<reference evidence="1 2" key="1">
    <citation type="submission" date="2014-02" db="EMBL/GenBank/DDBJ databases">
        <title>Single nucleus genome sequencing reveals high similarity among nuclei of an endomycorrhizal fungus.</title>
        <authorList>
            <person name="Lin K."/>
            <person name="Geurts R."/>
            <person name="Zhang Z."/>
            <person name="Limpens E."/>
            <person name="Saunders D.G."/>
            <person name="Mu D."/>
            <person name="Pang E."/>
            <person name="Cao H."/>
            <person name="Cha H."/>
            <person name="Lin T."/>
            <person name="Zhou Q."/>
            <person name="Shang Y."/>
            <person name="Li Y."/>
            <person name="Ivanov S."/>
            <person name="Sharma T."/>
            <person name="Velzen R.V."/>
            <person name="Ruijter N.D."/>
            <person name="Aanen D.K."/>
            <person name="Win J."/>
            <person name="Kamoun S."/>
            <person name="Bisseling T."/>
            <person name="Huang S."/>
        </authorList>
    </citation>
    <scope>NUCLEOTIDE SEQUENCE [LARGE SCALE GENOMIC DNA]</scope>
    <source>
        <strain evidence="2">DAOM197198w</strain>
    </source>
</reference>
<comment type="caution">
    <text evidence="1">The sequence shown here is derived from an EMBL/GenBank/DDBJ whole genome shotgun (WGS) entry which is preliminary data.</text>
</comment>
<proteinExistence type="predicted"/>
<dbReference type="HOGENOM" id="CLU_118715_1_0_1"/>
<dbReference type="EMBL" id="JEMT01027969">
    <property type="protein sequence ID" value="EXX55802.1"/>
    <property type="molecule type" value="Genomic_DNA"/>
</dbReference>